<dbReference type="Proteomes" id="UP000185657">
    <property type="component" value="Unassembled WGS sequence"/>
</dbReference>
<dbReference type="InterPro" id="IPR053785">
    <property type="entry name" value="PhaP6-like"/>
</dbReference>
<dbReference type="NCBIfam" id="NF045536">
    <property type="entry name" value="phasin_PhaP6"/>
    <property type="match status" value="1"/>
</dbReference>
<sequence>MASPRHTNHQALSKKSSELATAASQVVTHRMTRMVLAGPMPSERDRVEFQRMVDEKEQAFTESWLAMSAQTLLASQTLATTAWRSLCYPWLGGGATPGAMATQMQQAGMGVINKGLAPVHRTAMANAKRLAKTPLN</sequence>
<reference evidence="2 5" key="2">
    <citation type="submission" date="2016-10" db="EMBL/GenBank/DDBJ databases">
        <title>Hydorgenophaga sp. LPB0072 isolated from gastropod.</title>
        <authorList>
            <person name="Kim E."/>
            <person name="Yi H."/>
        </authorList>
    </citation>
    <scope>NUCLEOTIDE SEQUENCE [LARGE SCALE GENOMIC DNA]</scope>
    <source>
        <strain evidence="2 5">LPB0072</strain>
    </source>
</reference>
<evidence type="ECO:0000313" key="5">
    <source>
        <dbReference type="Proteomes" id="UP000185680"/>
    </source>
</evidence>
<dbReference type="EMBL" id="LVWD01000043">
    <property type="protein sequence ID" value="OAD39388.1"/>
    <property type="molecule type" value="Genomic_DNA"/>
</dbReference>
<gene>
    <name evidence="2" type="ORF">LPB072_00410</name>
    <name evidence="3" type="ORF">LPB72_22685</name>
</gene>
<reference evidence="3 4" key="1">
    <citation type="submission" date="2016-02" db="EMBL/GenBank/DDBJ databases">
        <title>Draft genome sequence of Hydrogenophaga sp. LPB0072.</title>
        <authorList>
            <person name="Shin S.-K."/>
            <person name="Yi H."/>
        </authorList>
    </citation>
    <scope>NUCLEOTIDE SEQUENCE [LARGE SCALE GENOMIC DNA]</scope>
    <source>
        <strain evidence="3 4">LPB0072</strain>
    </source>
</reference>
<evidence type="ECO:0008006" key="6">
    <source>
        <dbReference type="Google" id="ProtNLM"/>
    </source>
</evidence>
<feature type="region of interest" description="Disordered" evidence="1">
    <location>
        <begin position="1"/>
        <end position="24"/>
    </location>
</feature>
<dbReference type="RefSeq" id="WP_066096863.1">
    <property type="nucleotide sequence ID" value="NZ_CP017476.1"/>
</dbReference>
<proteinExistence type="predicted"/>
<name>A0A167GFL7_9BURK</name>
<keyword evidence="4" id="KW-1185">Reference proteome</keyword>
<feature type="compositionally biased region" description="Polar residues" evidence="1">
    <location>
        <begin position="9"/>
        <end position="24"/>
    </location>
</feature>
<evidence type="ECO:0000313" key="3">
    <source>
        <dbReference type="EMBL" id="OAD39388.1"/>
    </source>
</evidence>
<dbReference type="AlphaFoldDB" id="A0A167GFL7"/>
<dbReference type="STRING" id="1763535.LPB072_00410"/>
<protein>
    <recommendedName>
        <fullName evidence="6">Phasin domain-containing protein</fullName>
    </recommendedName>
</protein>
<dbReference type="EMBL" id="CP017476">
    <property type="protein sequence ID" value="AOW11549.1"/>
    <property type="molecule type" value="Genomic_DNA"/>
</dbReference>
<organism evidence="2 5">
    <name type="scientific">Hydrogenophaga crassostreae</name>
    <dbReference type="NCBI Taxonomy" id="1763535"/>
    <lineage>
        <taxon>Bacteria</taxon>
        <taxon>Pseudomonadati</taxon>
        <taxon>Pseudomonadota</taxon>
        <taxon>Betaproteobacteria</taxon>
        <taxon>Burkholderiales</taxon>
        <taxon>Comamonadaceae</taxon>
        <taxon>Hydrogenophaga</taxon>
    </lineage>
</organism>
<evidence type="ECO:0000313" key="4">
    <source>
        <dbReference type="Proteomes" id="UP000185657"/>
    </source>
</evidence>
<evidence type="ECO:0000313" key="2">
    <source>
        <dbReference type="EMBL" id="AOW11549.1"/>
    </source>
</evidence>
<dbReference type="Proteomes" id="UP000185680">
    <property type="component" value="Chromosome"/>
</dbReference>
<accession>A0A167GFL7</accession>
<dbReference type="KEGG" id="hyl:LPB072_00410"/>
<evidence type="ECO:0000256" key="1">
    <source>
        <dbReference type="SAM" id="MobiDB-lite"/>
    </source>
</evidence>